<proteinExistence type="predicted"/>
<feature type="region of interest" description="Disordered" evidence="1">
    <location>
        <begin position="120"/>
        <end position="150"/>
    </location>
</feature>
<name>A0A0F9JRL1_9ZZZZ</name>
<dbReference type="EMBL" id="LAZR01010785">
    <property type="protein sequence ID" value="KKM65076.1"/>
    <property type="molecule type" value="Genomic_DNA"/>
</dbReference>
<evidence type="ECO:0000256" key="1">
    <source>
        <dbReference type="SAM" id="MobiDB-lite"/>
    </source>
</evidence>
<dbReference type="AlphaFoldDB" id="A0A0F9JRL1"/>
<accession>A0A0F9JRL1</accession>
<organism evidence="2">
    <name type="scientific">marine sediment metagenome</name>
    <dbReference type="NCBI Taxonomy" id="412755"/>
    <lineage>
        <taxon>unclassified sequences</taxon>
        <taxon>metagenomes</taxon>
        <taxon>ecological metagenomes</taxon>
    </lineage>
</organism>
<comment type="caution">
    <text evidence="2">The sequence shown here is derived from an EMBL/GenBank/DDBJ whole genome shotgun (WGS) entry which is preliminary data.</text>
</comment>
<protein>
    <submittedName>
        <fullName evidence="2">Uncharacterized protein</fullName>
    </submittedName>
</protein>
<gene>
    <name evidence="2" type="ORF">LCGC14_1495000</name>
</gene>
<sequence>MSGSLALPWWLALWRRLCGLFRRRPPVPATPAAPSLADAVASRVRPPPPSVGPRLHRQVPVTEEDIERLGRKVAVEIARSANEQRIQRWLVKSKDGEMYYRMPGVGNQLIKTSGKAVVQPDGTLRLLPPDPRPTKRERAKARRRLKRKEK</sequence>
<feature type="compositionally biased region" description="Basic residues" evidence="1">
    <location>
        <begin position="135"/>
        <end position="150"/>
    </location>
</feature>
<reference evidence="2" key="1">
    <citation type="journal article" date="2015" name="Nature">
        <title>Complex archaea that bridge the gap between prokaryotes and eukaryotes.</title>
        <authorList>
            <person name="Spang A."/>
            <person name="Saw J.H."/>
            <person name="Jorgensen S.L."/>
            <person name="Zaremba-Niedzwiedzka K."/>
            <person name="Martijn J."/>
            <person name="Lind A.E."/>
            <person name="van Eijk R."/>
            <person name="Schleper C."/>
            <person name="Guy L."/>
            <person name="Ettema T.J."/>
        </authorList>
    </citation>
    <scope>NUCLEOTIDE SEQUENCE</scope>
</reference>
<evidence type="ECO:0000313" key="2">
    <source>
        <dbReference type="EMBL" id="KKM65076.1"/>
    </source>
</evidence>